<dbReference type="RefSeq" id="WP_197002042.1">
    <property type="nucleotide sequence ID" value="NZ_BONS01000004.1"/>
</dbReference>
<dbReference type="EMBL" id="JADOUF010000001">
    <property type="protein sequence ID" value="MBG6134857.1"/>
    <property type="molecule type" value="Genomic_DNA"/>
</dbReference>
<dbReference type="SUPFAM" id="SSF52266">
    <property type="entry name" value="SGNH hydrolase"/>
    <property type="match status" value="1"/>
</dbReference>
<gene>
    <name evidence="2" type="ORF">IW245_001051</name>
</gene>
<sequence length="235" mass="24015">MFYAALGDSMSIDDYSGGPGHGAASLLYRNRDADFPAWAGRDLATRHPGIGFVPLARDGATSADLLAYQLPNLPGGDLALARVTIGGNDLLRRYGDSAAARAELDDVTGRTHAVLAALRARLGDGPLLVGTVYDPSDGTGEVPGSGLDPWPGGPAVIGEYNTALAGVAAAHGATVVDLRAAFHGHGVTAGDPSGPEPRPADPALWYCGVVEPNAFGAHAIRSAWWRSLGVSPDAG</sequence>
<keyword evidence="3" id="KW-1185">Reference proteome</keyword>
<comment type="caution">
    <text evidence="2">The sequence shown here is derived from an EMBL/GenBank/DDBJ whole genome shotgun (WGS) entry which is preliminary data.</text>
</comment>
<evidence type="ECO:0000313" key="2">
    <source>
        <dbReference type="EMBL" id="MBG6134857.1"/>
    </source>
</evidence>
<evidence type="ECO:0000259" key="1">
    <source>
        <dbReference type="Pfam" id="PF13472"/>
    </source>
</evidence>
<dbReference type="Pfam" id="PF13472">
    <property type="entry name" value="Lipase_GDSL_2"/>
    <property type="match status" value="1"/>
</dbReference>
<accession>A0A8J7GE56</accession>
<name>A0A8J7GE56_9ACTN</name>
<dbReference type="InterPro" id="IPR013830">
    <property type="entry name" value="SGNH_hydro"/>
</dbReference>
<organism evidence="2 3">
    <name type="scientific">Longispora fulva</name>
    <dbReference type="NCBI Taxonomy" id="619741"/>
    <lineage>
        <taxon>Bacteria</taxon>
        <taxon>Bacillati</taxon>
        <taxon>Actinomycetota</taxon>
        <taxon>Actinomycetes</taxon>
        <taxon>Micromonosporales</taxon>
        <taxon>Micromonosporaceae</taxon>
        <taxon>Longispora</taxon>
    </lineage>
</organism>
<dbReference type="InterPro" id="IPR036514">
    <property type="entry name" value="SGNH_hydro_sf"/>
</dbReference>
<dbReference type="Gene3D" id="3.40.50.1110">
    <property type="entry name" value="SGNH hydrolase"/>
    <property type="match status" value="1"/>
</dbReference>
<dbReference type="AlphaFoldDB" id="A0A8J7GE56"/>
<evidence type="ECO:0000313" key="3">
    <source>
        <dbReference type="Proteomes" id="UP000622552"/>
    </source>
</evidence>
<feature type="domain" description="SGNH hydrolase-type esterase" evidence="1">
    <location>
        <begin position="5"/>
        <end position="188"/>
    </location>
</feature>
<proteinExistence type="predicted"/>
<dbReference type="Proteomes" id="UP000622552">
    <property type="component" value="Unassembled WGS sequence"/>
</dbReference>
<reference evidence="2" key="1">
    <citation type="submission" date="2020-11" db="EMBL/GenBank/DDBJ databases">
        <title>Sequencing the genomes of 1000 actinobacteria strains.</title>
        <authorList>
            <person name="Klenk H.-P."/>
        </authorList>
    </citation>
    <scope>NUCLEOTIDE SEQUENCE</scope>
    <source>
        <strain evidence="2">DSM 45356</strain>
    </source>
</reference>
<protein>
    <recommendedName>
        <fullName evidence="1">SGNH hydrolase-type esterase domain-containing protein</fullName>
    </recommendedName>
</protein>